<gene>
    <name evidence="3" type="primary">recD2</name>
    <name evidence="6" type="ORF">ACFPN9_13115</name>
</gene>
<dbReference type="InterPro" id="IPR003593">
    <property type="entry name" value="AAA+_ATPase"/>
</dbReference>
<dbReference type="InterPro" id="IPR027417">
    <property type="entry name" value="P-loop_NTPase"/>
</dbReference>
<dbReference type="HAMAP" id="MF_01488">
    <property type="entry name" value="RecD2"/>
    <property type="match status" value="1"/>
</dbReference>
<dbReference type="SUPFAM" id="SSF52540">
    <property type="entry name" value="P-loop containing nucleoside triphosphate hydrolases"/>
    <property type="match status" value="2"/>
</dbReference>
<dbReference type="SMART" id="SM00382">
    <property type="entry name" value="AAA"/>
    <property type="match status" value="1"/>
</dbReference>
<evidence type="ECO:0000256" key="1">
    <source>
        <dbReference type="ARBA" id="ARBA00022741"/>
    </source>
</evidence>
<feature type="compositionally biased region" description="Basic and acidic residues" evidence="4">
    <location>
        <begin position="422"/>
        <end position="435"/>
    </location>
</feature>
<evidence type="ECO:0000256" key="3">
    <source>
        <dbReference type="HAMAP-Rule" id="MF_01488"/>
    </source>
</evidence>
<dbReference type="Gene3D" id="1.10.150.20">
    <property type="entry name" value="5' to 3' exonuclease, C-terminal subdomain"/>
    <property type="match status" value="1"/>
</dbReference>
<dbReference type="NCBIfam" id="TIGR01448">
    <property type="entry name" value="recD_rel"/>
    <property type="match status" value="1"/>
</dbReference>
<dbReference type="SUPFAM" id="SSF47781">
    <property type="entry name" value="RuvA domain 2-like"/>
    <property type="match status" value="1"/>
</dbReference>
<keyword evidence="3" id="KW-0347">Helicase</keyword>
<dbReference type="Pfam" id="PF13538">
    <property type="entry name" value="UvrD_C_2"/>
    <property type="match status" value="1"/>
</dbReference>
<dbReference type="Gene3D" id="2.30.30.940">
    <property type="match status" value="1"/>
</dbReference>
<name>A0ABW0P487_9HYPH</name>
<dbReference type="InterPro" id="IPR029493">
    <property type="entry name" value="RecD2-like_HHH"/>
</dbReference>
<keyword evidence="3" id="KW-0413">Isomerase</keyword>
<feature type="binding site" evidence="3">
    <location>
        <begin position="357"/>
        <end position="361"/>
    </location>
    <ligand>
        <name>ATP</name>
        <dbReference type="ChEBI" id="CHEBI:30616"/>
    </ligand>
</feature>
<dbReference type="EMBL" id="JBHSLU010000037">
    <property type="protein sequence ID" value="MFC5506197.1"/>
    <property type="molecule type" value="Genomic_DNA"/>
</dbReference>
<dbReference type="Pfam" id="PF18335">
    <property type="entry name" value="SH3_13"/>
    <property type="match status" value="1"/>
</dbReference>
<comment type="function">
    <text evidence="3">DNA-dependent ATPase and ATP-dependent 5'-3' DNA helicase. Has no activity on blunt DNA or DNA with 3'-overhangs, requires at least 10 bases of 5'-ssDNA for helicase activity.</text>
</comment>
<evidence type="ECO:0000313" key="7">
    <source>
        <dbReference type="Proteomes" id="UP001596060"/>
    </source>
</evidence>
<feature type="region of interest" description="Disordered" evidence="4">
    <location>
        <begin position="410"/>
        <end position="435"/>
    </location>
</feature>
<dbReference type="InterPro" id="IPR027785">
    <property type="entry name" value="UvrD-like_helicase_C"/>
</dbReference>
<dbReference type="Pfam" id="PF14520">
    <property type="entry name" value="HHH_5"/>
    <property type="match status" value="1"/>
</dbReference>
<dbReference type="PANTHER" id="PTHR43788">
    <property type="entry name" value="DNA2/NAM7 HELICASE FAMILY MEMBER"/>
    <property type="match status" value="1"/>
</dbReference>
<dbReference type="InterPro" id="IPR050534">
    <property type="entry name" value="Coronavir_polyprotein_1ab"/>
</dbReference>
<keyword evidence="2 3" id="KW-0067">ATP-binding</keyword>
<dbReference type="EC" id="5.6.2.3" evidence="3"/>
<dbReference type="Gene3D" id="3.40.50.300">
    <property type="entry name" value="P-loop containing nucleotide triphosphate hydrolases"/>
    <property type="match status" value="2"/>
</dbReference>
<dbReference type="CDD" id="cd18809">
    <property type="entry name" value="SF1_C_RecD"/>
    <property type="match status" value="1"/>
</dbReference>
<reference evidence="7" key="1">
    <citation type="journal article" date="2019" name="Int. J. Syst. Evol. Microbiol.">
        <title>The Global Catalogue of Microorganisms (GCM) 10K type strain sequencing project: providing services to taxonomists for standard genome sequencing and annotation.</title>
        <authorList>
            <consortium name="The Broad Institute Genomics Platform"/>
            <consortium name="The Broad Institute Genome Sequencing Center for Infectious Disease"/>
            <person name="Wu L."/>
            <person name="Ma J."/>
        </authorList>
    </citation>
    <scope>NUCLEOTIDE SEQUENCE [LARGE SCALE GENOMIC DNA]</scope>
    <source>
        <strain evidence="7">CCUG 43117</strain>
    </source>
</reference>
<accession>A0ABW0P487</accession>
<dbReference type="InterPro" id="IPR010994">
    <property type="entry name" value="RuvA_2-like"/>
</dbReference>
<evidence type="ECO:0000259" key="5">
    <source>
        <dbReference type="SMART" id="SM00382"/>
    </source>
</evidence>
<dbReference type="InterPro" id="IPR055446">
    <property type="entry name" value="RecD2_N_OB"/>
</dbReference>
<dbReference type="PANTHER" id="PTHR43788:SF6">
    <property type="entry name" value="DNA HELICASE B"/>
    <property type="match status" value="1"/>
</dbReference>
<comment type="caution">
    <text evidence="6">The sequence shown here is derived from an EMBL/GenBank/DDBJ whole genome shotgun (WGS) entry which is preliminary data.</text>
</comment>
<protein>
    <recommendedName>
        <fullName evidence="3">ATP-dependent RecD2 DNA helicase</fullName>
        <ecNumber evidence="3">5.6.2.3</ecNumber>
    </recommendedName>
    <alternativeName>
        <fullName evidence="3">DNA 5'-3' helicase subunit RecD2</fullName>
    </alternativeName>
</protein>
<evidence type="ECO:0000256" key="2">
    <source>
        <dbReference type="ARBA" id="ARBA00022840"/>
    </source>
</evidence>
<dbReference type="Pfam" id="PF23139">
    <property type="entry name" value="OB_YrrC"/>
    <property type="match status" value="1"/>
</dbReference>
<dbReference type="Pfam" id="PF14490">
    <property type="entry name" value="HHH_RecD2"/>
    <property type="match status" value="1"/>
</dbReference>
<keyword evidence="1 3" id="KW-0547">Nucleotide-binding</keyword>
<comment type="similarity">
    <text evidence="3">Belongs to the RecD family. RecD2 subfamily.</text>
</comment>
<feature type="domain" description="AAA+ ATPase" evidence="5">
    <location>
        <begin position="346"/>
        <end position="518"/>
    </location>
</feature>
<keyword evidence="3" id="KW-0238">DNA-binding</keyword>
<dbReference type="InterPro" id="IPR041451">
    <property type="entry name" value="RecD2_SH13"/>
</dbReference>
<evidence type="ECO:0000256" key="4">
    <source>
        <dbReference type="SAM" id="MobiDB-lite"/>
    </source>
</evidence>
<keyword evidence="3" id="KW-0378">Hydrolase</keyword>
<dbReference type="Gene3D" id="1.10.10.2220">
    <property type="match status" value="1"/>
</dbReference>
<proteinExistence type="inferred from homology"/>
<sequence length="789" mass="86759">MRNEAAPAETISIRGRVDSIRHRNDESGFSVFVVKNSLDKASYICSGVSSPLKVGETAHVAGKIVNHPKFGQQVKITGVTITPPETQKDIENYLASGFIKGIGPETARQIVGKFGADALLIINHHPEKIRTVKGIGKKRADLILSAWETHREISSIMQFLNERNVGAQRAYSIYKAYKDKPGGAFRVMSENPYQLTSDVRGIGFKLADQIASTLDFKRDDPRRLRAGVNHVLETETSKGHCGLPFLEFIDRSAELLEANRAAVERIVHEELEANRILSDTIGTTWCVFTRRMHEAEGIIAERLKILRGGRVPWSVGSVDKEIAAVEAQTKRSLSSSQREAIKTAIQNKVCIITGGPGVGKTTTLDTLLRVLFRHIGPDAIKLAAPTGRAAKRMAEQTGLPAMTVHRLIGFGRREEGDQDEAADPKDGDDKKQRKKEDHLKGAKLLVLDEASMLDVRLFQSLLDKIAKSASEGVEAPALILVGDVDQIPSVGAGAVLRDLIESGALPVARLDQIFRQAASSRIISNAHRINQGALPENLPNGQASDFYLWPYEEPGSMHAGKTLTQALALELVEIATKRMPASLGLNPLTDIQILAPMRLGDLGTIALNKAMQAALNPLTPGAPAVTWNDWQFRVGDKCMQTTNNYDKNVFNGDSGFVVAITPEEKKLDVRFDQEIVSYAFDELDQLQASYAITIHKSQGSEYPAVIIPMVNSHYMMLARNLLYTGVTRGKSMVVVIGQRDAIRRAVKNDNPNRRWTRLRELMANPGFRSYSVKPETPLPRFGTTQAVLV</sequence>
<dbReference type="Pfam" id="PF13245">
    <property type="entry name" value="AAA_19"/>
    <property type="match status" value="1"/>
</dbReference>
<dbReference type="CDD" id="cd17933">
    <property type="entry name" value="DEXSc_RecD-like"/>
    <property type="match status" value="1"/>
</dbReference>
<dbReference type="InterPro" id="IPR006345">
    <property type="entry name" value="RecD2"/>
</dbReference>
<dbReference type="RefSeq" id="WP_377817167.1">
    <property type="nucleotide sequence ID" value="NZ_JBHSLU010000037.1"/>
</dbReference>
<evidence type="ECO:0000313" key="6">
    <source>
        <dbReference type="EMBL" id="MFC5506197.1"/>
    </source>
</evidence>
<keyword evidence="7" id="KW-1185">Reference proteome</keyword>
<organism evidence="6 7">
    <name type="scientific">Bosea massiliensis</name>
    <dbReference type="NCBI Taxonomy" id="151419"/>
    <lineage>
        <taxon>Bacteria</taxon>
        <taxon>Pseudomonadati</taxon>
        <taxon>Pseudomonadota</taxon>
        <taxon>Alphaproteobacteria</taxon>
        <taxon>Hyphomicrobiales</taxon>
        <taxon>Boseaceae</taxon>
        <taxon>Bosea</taxon>
    </lineage>
</organism>
<dbReference type="Proteomes" id="UP001596060">
    <property type="component" value="Unassembled WGS sequence"/>
</dbReference>
<comment type="catalytic activity">
    <reaction evidence="3">
        <text>ATP + H2O = ADP + phosphate + H(+)</text>
        <dbReference type="Rhea" id="RHEA:13065"/>
        <dbReference type="ChEBI" id="CHEBI:15377"/>
        <dbReference type="ChEBI" id="CHEBI:15378"/>
        <dbReference type="ChEBI" id="CHEBI:30616"/>
        <dbReference type="ChEBI" id="CHEBI:43474"/>
        <dbReference type="ChEBI" id="CHEBI:456216"/>
        <dbReference type="EC" id="5.6.2.3"/>
    </reaction>
</comment>